<evidence type="ECO:0000256" key="3">
    <source>
        <dbReference type="ARBA" id="ARBA00022840"/>
    </source>
</evidence>
<dbReference type="CDD" id="cd03293">
    <property type="entry name" value="ABC_NrtD_SsuB_transporters"/>
    <property type="match status" value="1"/>
</dbReference>
<proteinExistence type="predicted"/>
<dbReference type="InterPro" id="IPR050166">
    <property type="entry name" value="ABC_transporter_ATP-bind"/>
</dbReference>
<dbReference type="InterPro" id="IPR027417">
    <property type="entry name" value="P-loop_NTPase"/>
</dbReference>
<dbReference type="InterPro" id="IPR003439">
    <property type="entry name" value="ABC_transporter-like_ATP-bd"/>
</dbReference>
<reference evidence="5 6" key="1">
    <citation type="journal article" date="2019" name="Nat. Commun.">
        <title>A new type of DNA phosphorothioation-based antiviral system in archaea.</title>
        <authorList>
            <person name="Xiong L."/>
            <person name="Liu S."/>
            <person name="Chen S."/>
            <person name="Xiao Y."/>
            <person name="Zhu B."/>
            <person name="Gao Y."/>
            <person name="Zhang Y."/>
            <person name="Chen B."/>
            <person name="Luo J."/>
            <person name="Deng Z."/>
            <person name="Chen X."/>
            <person name="Wang L."/>
            <person name="Chen S."/>
        </authorList>
    </citation>
    <scope>NUCLEOTIDE SEQUENCE [LARGE SCALE GENOMIC DNA]</scope>
    <source>
        <strain evidence="5 6">CGMCC 1.10331</strain>
    </source>
</reference>
<evidence type="ECO:0000259" key="4">
    <source>
        <dbReference type="PROSITE" id="PS50893"/>
    </source>
</evidence>
<dbReference type="Proteomes" id="UP000296733">
    <property type="component" value="Chromosome"/>
</dbReference>
<dbReference type="SMART" id="SM00382">
    <property type="entry name" value="AAA"/>
    <property type="match status" value="1"/>
</dbReference>
<evidence type="ECO:0000313" key="6">
    <source>
        <dbReference type="Proteomes" id="UP000296733"/>
    </source>
</evidence>
<keyword evidence="2" id="KW-0547">Nucleotide-binding</keyword>
<keyword evidence="3 5" id="KW-0067">ATP-binding</keyword>
<dbReference type="PANTHER" id="PTHR42788">
    <property type="entry name" value="TAURINE IMPORT ATP-BINDING PROTEIN-RELATED"/>
    <property type="match status" value="1"/>
</dbReference>
<dbReference type="InterPro" id="IPR017871">
    <property type="entry name" value="ABC_transporter-like_CS"/>
</dbReference>
<name>A0A4D6H2M2_9EURY</name>
<keyword evidence="1" id="KW-0813">Transport</keyword>
<accession>A0A4D6H2M2</accession>
<dbReference type="PANTHER" id="PTHR42788:SF19">
    <property type="entry name" value="ALIPHATIC SULFONATES IMPORT ATP-BINDING PROTEIN SSUB 2"/>
    <property type="match status" value="1"/>
</dbReference>
<dbReference type="EMBL" id="CP031311">
    <property type="protein sequence ID" value="QCC47861.1"/>
    <property type="molecule type" value="Genomic_DNA"/>
</dbReference>
<dbReference type="AlphaFoldDB" id="A0A4D6H2M2"/>
<organism evidence="5 6">
    <name type="scientific">Halobellus limi</name>
    <dbReference type="NCBI Taxonomy" id="699433"/>
    <lineage>
        <taxon>Archaea</taxon>
        <taxon>Methanobacteriati</taxon>
        <taxon>Methanobacteriota</taxon>
        <taxon>Stenosarchaea group</taxon>
        <taxon>Halobacteria</taxon>
        <taxon>Halobacteriales</taxon>
        <taxon>Haloferacaceae</taxon>
        <taxon>Halobellus</taxon>
    </lineage>
</organism>
<dbReference type="GO" id="GO:0016887">
    <property type="term" value="F:ATP hydrolysis activity"/>
    <property type="evidence" value="ECO:0007669"/>
    <property type="project" value="InterPro"/>
</dbReference>
<dbReference type="InterPro" id="IPR003593">
    <property type="entry name" value="AAA+_ATPase"/>
</dbReference>
<evidence type="ECO:0000256" key="2">
    <source>
        <dbReference type="ARBA" id="ARBA00022741"/>
    </source>
</evidence>
<sequence>MHSTPKFIEGNKITGKIVNDRAFVDGDPGSSLVSVGSPTRRRRAIERLLYTHNLVPGVHTIYVPTRSLCRYSLEKRLRRGAMTAAEEEAPARGNGGGSEGTLELRDIVKTFEKPGQGQILVLDEVDLDVETGAFISLLGPSGCGKTTLMNVVSGLIEPDGGTMRRGGRDVSPDDLSLGYIFQEPRLLNWKTVAGNIEFALEARDVPEAEWDERIERYLEMVNLGDEGDNYPTRLSGGMKQRVAIARALATEPEIMLMDEPFSSLDEITARDLRQELLDIWNREEKTILFVTHDINEAVFLSDYIYMMNTDGEMFARRDIDIDRPRQYDDPDIAQREAELYTEFHEQVVD</sequence>
<evidence type="ECO:0000313" key="5">
    <source>
        <dbReference type="EMBL" id="QCC47861.1"/>
    </source>
</evidence>
<evidence type="ECO:0000256" key="1">
    <source>
        <dbReference type="ARBA" id="ARBA00022448"/>
    </source>
</evidence>
<dbReference type="PROSITE" id="PS00211">
    <property type="entry name" value="ABC_TRANSPORTER_1"/>
    <property type="match status" value="1"/>
</dbReference>
<dbReference type="KEGG" id="hlm:DV707_09430"/>
<dbReference type="PROSITE" id="PS50893">
    <property type="entry name" value="ABC_TRANSPORTER_2"/>
    <property type="match status" value="1"/>
</dbReference>
<dbReference type="Pfam" id="PF00005">
    <property type="entry name" value="ABC_tran"/>
    <property type="match status" value="1"/>
</dbReference>
<dbReference type="Gene3D" id="3.40.50.300">
    <property type="entry name" value="P-loop containing nucleotide triphosphate hydrolases"/>
    <property type="match status" value="1"/>
</dbReference>
<dbReference type="GO" id="GO:0005524">
    <property type="term" value="F:ATP binding"/>
    <property type="evidence" value="ECO:0007669"/>
    <property type="project" value="UniProtKB-KW"/>
</dbReference>
<dbReference type="SUPFAM" id="SSF52540">
    <property type="entry name" value="P-loop containing nucleoside triphosphate hydrolases"/>
    <property type="match status" value="1"/>
</dbReference>
<feature type="domain" description="ABC transporter" evidence="4">
    <location>
        <begin position="102"/>
        <end position="335"/>
    </location>
</feature>
<protein>
    <submittedName>
        <fullName evidence="5">ABC transporter ATP-binding protein</fullName>
    </submittedName>
</protein>
<gene>
    <name evidence="5" type="ORF">DV707_09430</name>
</gene>